<name>A0AAP0KL12_9MAGN</name>
<evidence type="ECO:0000313" key="1">
    <source>
        <dbReference type="EMBL" id="KAK9153589.1"/>
    </source>
</evidence>
<dbReference type="Proteomes" id="UP001417504">
    <property type="component" value="Unassembled WGS sequence"/>
</dbReference>
<keyword evidence="2" id="KW-1185">Reference proteome</keyword>
<comment type="caution">
    <text evidence="1">The sequence shown here is derived from an EMBL/GenBank/DDBJ whole genome shotgun (WGS) entry which is preliminary data.</text>
</comment>
<dbReference type="EMBL" id="JBBNAE010000001">
    <property type="protein sequence ID" value="KAK9153589.1"/>
    <property type="molecule type" value="Genomic_DNA"/>
</dbReference>
<protein>
    <submittedName>
        <fullName evidence="1">Uncharacterized protein</fullName>
    </submittedName>
</protein>
<sequence length="54" mass="6224">MCVTTFKGVSLHKNTSPTMNDPIKLFLSSPTTPHLIFLFWKQNWCRYGTPPPPF</sequence>
<gene>
    <name evidence="1" type="ORF">Sjap_001069</name>
</gene>
<accession>A0AAP0KL12</accession>
<organism evidence="1 2">
    <name type="scientific">Stephania japonica</name>
    <dbReference type="NCBI Taxonomy" id="461633"/>
    <lineage>
        <taxon>Eukaryota</taxon>
        <taxon>Viridiplantae</taxon>
        <taxon>Streptophyta</taxon>
        <taxon>Embryophyta</taxon>
        <taxon>Tracheophyta</taxon>
        <taxon>Spermatophyta</taxon>
        <taxon>Magnoliopsida</taxon>
        <taxon>Ranunculales</taxon>
        <taxon>Menispermaceae</taxon>
        <taxon>Menispermoideae</taxon>
        <taxon>Cissampelideae</taxon>
        <taxon>Stephania</taxon>
    </lineage>
</organism>
<dbReference type="AlphaFoldDB" id="A0AAP0KL12"/>
<proteinExistence type="predicted"/>
<reference evidence="1 2" key="1">
    <citation type="submission" date="2024-01" db="EMBL/GenBank/DDBJ databases">
        <title>Genome assemblies of Stephania.</title>
        <authorList>
            <person name="Yang L."/>
        </authorList>
    </citation>
    <scope>NUCLEOTIDE SEQUENCE [LARGE SCALE GENOMIC DNA]</scope>
    <source>
        <strain evidence="1">QJT</strain>
        <tissue evidence="1">Leaf</tissue>
    </source>
</reference>
<evidence type="ECO:0000313" key="2">
    <source>
        <dbReference type="Proteomes" id="UP001417504"/>
    </source>
</evidence>